<gene>
    <name evidence="9" type="ORF">A3C26_00915</name>
</gene>
<evidence type="ECO:0000256" key="1">
    <source>
        <dbReference type="ARBA" id="ARBA00004651"/>
    </source>
</evidence>
<feature type="transmembrane region" description="Helical" evidence="8">
    <location>
        <begin position="136"/>
        <end position="154"/>
    </location>
</feature>
<feature type="transmembrane region" description="Helical" evidence="8">
    <location>
        <begin position="200"/>
        <end position="220"/>
    </location>
</feature>
<feature type="transmembrane region" description="Helical" evidence="8">
    <location>
        <begin position="69"/>
        <end position="102"/>
    </location>
</feature>
<feature type="transmembrane region" description="Helical" evidence="8">
    <location>
        <begin position="319"/>
        <end position="338"/>
    </location>
</feature>
<dbReference type="Proteomes" id="UP000177042">
    <property type="component" value="Unassembled WGS sequence"/>
</dbReference>
<evidence type="ECO:0000256" key="6">
    <source>
        <dbReference type="ARBA" id="ARBA00022989"/>
    </source>
</evidence>
<comment type="caution">
    <text evidence="9">The sequence shown here is derived from an EMBL/GenBank/DDBJ whole genome shotgun (WGS) entry which is preliminary data.</text>
</comment>
<keyword evidence="5 8" id="KW-0812">Transmembrane</keyword>
<keyword evidence="2" id="KW-1003">Cell membrane</keyword>
<evidence type="ECO:0000256" key="7">
    <source>
        <dbReference type="ARBA" id="ARBA00023136"/>
    </source>
</evidence>
<evidence type="ECO:0000256" key="2">
    <source>
        <dbReference type="ARBA" id="ARBA00022475"/>
    </source>
</evidence>
<reference evidence="9 10" key="1">
    <citation type="journal article" date="2016" name="Nat. Commun.">
        <title>Thousands of microbial genomes shed light on interconnected biogeochemical processes in an aquifer system.</title>
        <authorList>
            <person name="Anantharaman K."/>
            <person name="Brown C.T."/>
            <person name="Hug L.A."/>
            <person name="Sharon I."/>
            <person name="Castelle C.J."/>
            <person name="Probst A.J."/>
            <person name="Thomas B.C."/>
            <person name="Singh A."/>
            <person name="Wilkins M.J."/>
            <person name="Karaoz U."/>
            <person name="Brodie E.L."/>
            <person name="Williams K.H."/>
            <person name="Hubbard S.S."/>
            <person name="Banfield J.F."/>
        </authorList>
    </citation>
    <scope>NUCLEOTIDE SEQUENCE [LARGE SCALE GENOMIC DNA]</scope>
</reference>
<feature type="transmembrane region" description="Helical" evidence="8">
    <location>
        <begin position="345"/>
        <end position="364"/>
    </location>
</feature>
<organism evidence="9 10">
    <name type="scientific">Candidatus Daviesbacteria bacterium RIFCSPHIGHO2_02_FULL_39_12</name>
    <dbReference type="NCBI Taxonomy" id="1797770"/>
    <lineage>
        <taxon>Bacteria</taxon>
        <taxon>Candidatus Daviesiibacteriota</taxon>
    </lineage>
</organism>
<feature type="transmembrane region" description="Helical" evidence="8">
    <location>
        <begin position="7"/>
        <end position="24"/>
    </location>
</feature>
<evidence type="ECO:0000256" key="5">
    <source>
        <dbReference type="ARBA" id="ARBA00022692"/>
    </source>
</evidence>
<feature type="transmembrane region" description="Helical" evidence="8">
    <location>
        <begin position="109"/>
        <end position="130"/>
    </location>
</feature>
<evidence type="ECO:0000256" key="4">
    <source>
        <dbReference type="ARBA" id="ARBA00022679"/>
    </source>
</evidence>
<feature type="transmembrane region" description="Helical" evidence="8">
    <location>
        <begin position="270"/>
        <end position="288"/>
    </location>
</feature>
<sequence length="487" mass="55720">MNLPKKEIALLLVIVLFASFWRFYNYENRWTLHQDQARDAVIGLYAIEIRQLPLLGPPSSAGDFSFGPLYYWIIIVFIVVLPFINGPWIGFTLLSLFSVIIFFCIGKHIGGLSFATVLGLISAFASASIFYSPDMLNPMLLAFFVPLSFLAMTLSLKSEKLAYPIILGFGVAANINFHLQGLGLILLLILALIFKKSQKIKTGLGIILGFLIAFGPLIYFDLKNNGIWIKGIFEYLIVGQNKFNLSYSWINDLKDFWPNLWGEVITNIPISGYFFVGLFILAFTLTFRSKEFSKSFWVIFLTFLSYIVILRYYKGPRLPVYLILQYPFIIFLVSWSLWRMWAINKVLGILLLLSILSFSAYSNLKIINTSSQTPSIFALKQEIEKIKKGDKQVYSYRGSYGVSLPLYYLWLKEKKISSEGDKIGICEYSIERDTNSFDYIINCPANENLILSLGKYKVFDLNNQNNLGALDYLTSEKIYSWINKSKE</sequence>
<dbReference type="PANTHER" id="PTHR33908">
    <property type="entry name" value="MANNOSYLTRANSFERASE YKCB-RELATED"/>
    <property type="match status" value="1"/>
</dbReference>
<dbReference type="GO" id="GO:0009103">
    <property type="term" value="P:lipopolysaccharide biosynthetic process"/>
    <property type="evidence" value="ECO:0007669"/>
    <property type="project" value="UniProtKB-ARBA"/>
</dbReference>
<feature type="transmembrane region" description="Helical" evidence="8">
    <location>
        <begin position="295"/>
        <end position="313"/>
    </location>
</feature>
<protein>
    <recommendedName>
        <fullName evidence="11">Glycosyltransferase RgtA/B/C/D-like domain-containing protein</fullName>
    </recommendedName>
</protein>
<dbReference type="GO" id="GO:0005886">
    <property type="term" value="C:plasma membrane"/>
    <property type="evidence" value="ECO:0007669"/>
    <property type="project" value="UniProtKB-SubCell"/>
</dbReference>
<comment type="subcellular location">
    <subcellularLocation>
        <location evidence="1">Cell membrane</location>
        <topology evidence="1">Multi-pass membrane protein</topology>
    </subcellularLocation>
</comment>
<evidence type="ECO:0000256" key="3">
    <source>
        <dbReference type="ARBA" id="ARBA00022676"/>
    </source>
</evidence>
<accession>A0A1F5JBB5</accession>
<dbReference type="InterPro" id="IPR050297">
    <property type="entry name" value="LipidA_mod_glycosyltrf_83"/>
</dbReference>
<evidence type="ECO:0000256" key="8">
    <source>
        <dbReference type="SAM" id="Phobius"/>
    </source>
</evidence>
<evidence type="ECO:0000313" key="10">
    <source>
        <dbReference type="Proteomes" id="UP000177042"/>
    </source>
</evidence>
<keyword evidence="6 8" id="KW-1133">Transmembrane helix</keyword>
<keyword evidence="3" id="KW-0328">Glycosyltransferase</keyword>
<name>A0A1F5JBB5_9BACT</name>
<dbReference type="GO" id="GO:0016763">
    <property type="term" value="F:pentosyltransferase activity"/>
    <property type="evidence" value="ECO:0007669"/>
    <property type="project" value="TreeGrafter"/>
</dbReference>
<keyword evidence="7 8" id="KW-0472">Membrane</keyword>
<dbReference type="AlphaFoldDB" id="A0A1F5JBB5"/>
<keyword evidence="4" id="KW-0808">Transferase</keyword>
<evidence type="ECO:0008006" key="11">
    <source>
        <dbReference type="Google" id="ProtNLM"/>
    </source>
</evidence>
<proteinExistence type="predicted"/>
<dbReference type="PANTHER" id="PTHR33908:SF11">
    <property type="entry name" value="MEMBRANE PROTEIN"/>
    <property type="match status" value="1"/>
</dbReference>
<evidence type="ECO:0000313" key="9">
    <source>
        <dbReference type="EMBL" id="OGE25882.1"/>
    </source>
</evidence>
<dbReference type="EMBL" id="MFCX01000019">
    <property type="protein sequence ID" value="OGE25882.1"/>
    <property type="molecule type" value="Genomic_DNA"/>
</dbReference>
<feature type="transmembrane region" description="Helical" evidence="8">
    <location>
        <begin position="161"/>
        <end position="194"/>
    </location>
</feature>